<gene>
    <name evidence="2" type="ORF">RZN69_03715</name>
</gene>
<name>A0AAQ3QW21_9BACT</name>
<keyword evidence="1" id="KW-0812">Transmembrane</keyword>
<evidence type="ECO:0000256" key="1">
    <source>
        <dbReference type="SAM" id="Phobius"/>
    </source>
</evidence>
<feature type="transmembrane region" description="Helical" evidence="1">
    <location>
        <begin position="124"/>
        <end position="146"/>
    </location>
</feature>
<sequence>MEFELRALNGRYRIPLPDRPFVSDYAAEYTSGVGHDIQLFPAAVRDEVLPEASPILTEGQSSCFFHPNIAATSICEVSGRFICDLCKTEWNGKTVSLTALQDLREKGDLTLNNKRVIWDDISCALAVFPLLMWPFTIITAPVALGIALAKWRKGATSILRRSRWRYVVAIILSLLQIGGWITFFIALAS</sequence>
<dbReference type="Proteomes" id="UP001304300">
    <property type="component" value="Chromosome"/>
</dbReference>
<protein>
    <submittedName>
        <fullName evidence="2">Uncharacterized protein</fullName>
    </submittedName>
</protein>
<keyword evidence="1" id="KW-1133">Transmembrane helix</keyword>
<dbReference type="AlphaFoldDB" id="A0AAQ3QW21"/>
<dbReference type="EMBL" id="CP136920">
    <property type="protein sequence ID" value="WOO42183.1"/>
    <property type="molecule type" value="Genomic_DNA"/>
</dbReference>
<dbReference type="RefSeq" id="WP_317834668.1">
    <property type="nucleotide sequence ID" value="NZ_CP136920.1"/>
</dbReference>
<keyword evidence="1" id="KW-0472">Membrane</keyword>
<evidence type="ECO:0000313" key="3">
    <source>
        <dbReference type="Proteomes" id="UP001304300"/>
    </source>
</evidence>
<organism evidence="2 3">
    <name type="scientific">Rubellicoccus peritrichatus</name>
    <dbReference type="NCBI Taxonomy" id="3080537"/>
    <lineage>
        <taxon>Bacteria</taxon>
        <taxon>Pseudomonadati</taxon>
        <taxon>Verrucomicrobiota</taxon>
        <taxon>Opitutia</taxon>
        <taxon>Puniceicoccales</taxon>
        <taxon>Cerasicoccaceae</taxon>
        <taxon>Rubellicoccus</taxon>
    </lineage>
</organism>
<accession>A0AAQ3QW21</accession>
<feature type="transmembrane region" description="Helical" evidence="1">
    <location>
        <begin position="166"/>
        <end position="188"/>
    </location>
</feature>
<evidence type="ECO:0000313" key="2">
    <source>
        <dbReference type="EMBL" id="WOO42183.1"/>
    </source>
</evidence>
<keyword evidence="3" id="KW-1185">Reference proteome</keyword>
<proteinExistence type="predicted"/>
<dbReference type="KEGG" id="puo:RZN69_03715"/>
<reference evidence="2 3" key="1">
    <citation type="submission" date="2023-10" db="EMBL/GenBank/DDBJ databases">
        <title>Rubellicoccus peritrichatus gen. nov., sp. nov., isolated from an algae of coral reef tank.</title>
        <authorList>
            <person name="Luo J."/>
        </authorList>
    </citation>
    <scope>NUCLEOTIDE SEQUENCE [LARGE SCALE GENOMIC DNA]</scope>
    <source>
        <strain evidence="2 3">CR14</strain>
    </source>
</reference>